<gene>
    <name evidence="19" type="primary">MID1</name>
    <name evidence="19" type="ORF">EIP91_003017</name>
</gene>
<keyword evidence="4" id="KW-0237">DNA synthesis</keyword>
<dbReference type="Pfam" id="PF14791">
    <property type="entry name" value="DNA_pol_B_thumb"/>
    <property type="match status" value="1"/>
</dbReference>
<evidence type="ECO:0000256" key="2">
    <source>
        <dbReference type="ARBA" id="ARBA00008323"/>
    </source>
</evidence>
<dbReference type="SUPFAM" id="SSF81585">
    <property type="entry name" value="PsbU/PolX domain-like"/>
    <property type="match status" value="1"/>
</dbReference>
<evidence type="ECO:0000313" key="20">
    <source>
        <dbReference type="Proteomes" id="UP000292702"/>
    </source>
</evidence>
<feature type="active site" description="Nucleophile; Schiff-base intermediate with DNA; for 5'-dRP lyase activity" evidence="16">
    <location>
        <position position="656"/>
    </location>
</feature>
<organism evidence="19 20">
    <name type="scientific">Steccherinum ochraceum</name>
    <dbReference type="NCBI Taxonomy" id="92696"/>
    <lineage>
        <taxon>Eukaryota</taxon>
        <taxon>Fungi</taxon>
        <taxon>Dikarya</taxon>
        <taxon>Basidiomycota</taxon>
        <taxon>Agaricomycotina</taxon>
        <taxon>Agaricomycetes</taxon>
        <taxon>Polyporales</taxon>
        <taxon>Steccherinaceae</taxon>
        <taxon>Steccherinum</taxon>
    </lineage>
</organism>
<dbReference type="InterPro" id="IPR002008">
    <property type="entry name" value="DNA_pol_X_beta-like"/>
</dbReference>
<evidence type="ECO:0000256" key="11">
    <source>
        <dbReference type="ARBA" id="ARBA00023125"/>
    </source>
</evidence>
<evidence type="ECO:0000259" key="18">
    <source>
        <dbReference type="PROSITE" id="PS50172"/>
    </source>
</evidence>
<feature type="compositionally biased region" description="Low complexity" evidence="17">
    <location>
        <begin position="280"/>
        <end position="295"/>
    </location>
</feature>
<dbReference type="GO" id="GO:0046872">
    <property type="term" value="F:metal ion binding"/>
    <property type="evidence" value="ECO:0007669"/>
    <property type="project" value="UniProtKB-KW"/>
</dbReference>
<keyword evidence="11" id="KW-0238">DNA-binding</keyword>
<feature type="compositionally biased region" description="Polar residues" evidence="17">
    <location>
        <begin position="257"/>
        <end position="268"/>
    </location>
</feature>
<dbReference type="Gene3D" id="1.10.150.110">
    <property type="entry name" value="DNA polymerase beta, N-terminal domain-like"/>
    <property type="match status" value="1"/>
</dbReference>
<dbReference type="FunFam" id="1.10.150.20:FF:000010">
    <property type="entry name" value="DNA polymerase lambda"/>
    <property type="match status" value="1"/>
</dbReference>
<feature type="compositionally biased region" description="Basic and acidic residues" evidence="17">
    <location>
        <begin position="159"/>
        <end position="174"/>
    </location>
</feature>
<dbReference type="InterPro" id="IPR022312">
    <property type="entry name" value="DNA_pol_X"/>
</dbReference>
<dbReference type="OrthoDB" id="205514at2759"/>
<evidence type="ECO:0000256" key="7">
    <source>
        <dbReference type="ARBA" id="ARBA00022705"/>
    </source>
</evidence>
<dbReference type="PANTHER" id="PTHR11276">
    <property type="entry name" value="DNA POLYMERASE TYPE-X FAMILY MEMBER"/>
    <property type="match status" value="1"/>
</dbReference>
<dbReference type="PROSITE" id="PS00522">
    <property type="entry name" value="DNA_POLYMERASE_X"/>
    <property type="match status" value="1"/>
</dbReference>
<evidence type="ECO:0000256" key="1">
    <source>
        <dbReference type="ARBA" id="ARBA00004123"/>
    </source>
</evidence>
<evidence type="ECO:0000256" key="15">
    <source>
        <dbReference type="ARBA" id="ARBA00049244"/>
    </source>
</evidence>
<sequence length="1339" mass="145742">MDPLEEFYAEQAERMNIPDEDSGSYVARISSGPRTRSTWDFVTPSPSPSERSASSEPSLQESTRKTRPISNASVSDNNAQLGKVHAGGSFSNSKTGSDTNVLVAHSSASGKRKIAEREPDVRADKRRKSDDCDTEDSRMLDTLQDPIGLDGAVRSQRNVSDHALRMSPQDKFDDSCPSLTRHGDPSRPVISSVNVAAAIAASEDHESGAEIQRPREKASDPSRTRHTPATSSRRGAASIGRPAARKSDDLEVWADASNVTTPSNTAGPSTKAPVVAPSGKVAPKKPATATTAIKKSASKKKEKVRLIPSEYAKKITQAMAERAMDPNRPPLKGQDLKGLRIFFASADHTTASEGTMKKMDILVKRGATLLPTYDPELVTHIITTASARTTLEQLGLKSLREIPVHIPTLGWSWVIARYKGGIVRTHDHAVFPDRIHFETDDGFELQLGSKRGKSTLIKLTKDGKPLSNDSGEFSKISDFTQDKATTSRIEPASHVAGRAPSSPIDFSIGEPASKRRLEEDPLADFYEQARAEAEAERMRGWAEYDSDTDGEGCQRTSSSATLKGGRHQPPAQKKKAVFACDKKMEQPSDRICPNQDVIDKLGELKGLHEVKPGEGDKWRSLSYRRAINSLRSYPKRIKSVEEAQKLPGVAEATALKIMEIIETGDLQRIKYTNTEDVKVVKLFMGIYGAGPQVATKWYANGCRTLEDLKNGKGGVRLSSVQRIGVKYYDDINDRMPRQEAREIFEKIKPLALEIDPRLFVEIMGSYRRGKADCGDIDILITRPTDDGKTHVGVLKKLLMKCHERGIVTEDLNLPNDWSDLENIYRGLCRRDENSRRRRLDFLTVPYESRGAALLYYTGDDIANKMGFSLNQRGLFANVVRNESNRREKLDDGVVIASATEEEIFEKLDPGPDDSGGAVSEILLSDNGMGGWTGSLNQGGFLSVLVGNAGGPQQSFQLGVSDTGPIHSGDIGSPLLGDTTSNQALLFSPAFAPPPKIDPTYPNYTLPAANLTFPAAPSDPPSFQLFIAPTDAFASAGIPMTGCAVTEAASTAGNGMLLVTPQQSEGLWLRDDDGWRWQWVVQGLTPSTNYTAFAVQDGTKVSDEIMFVTKSAAFSCPLVHSLPYCPRTAYAMPLSPPPSPKVAHDASTLPSSLTDPLLSYFTNFTVSLLTHPCGRDMYSPLVSCADCQEAYRKWLCAVSLPRCSEPRPGDPIQGAPPSKRKRQQSSLTSLAGSLHIFGSDDDPQVPLSALSPQPTSQPPRNANLPAFTSNYDELLPCLETCTEVDRACPIMLGFKCPVKKFTASQSYGVGFVDTGEEGEQGGGITGALQDRYGNVWCNEG</sequence>
<dbReference type="EC" id="2.7.7.7" evidence="3"/>
<dbReference type="InterPro" id="IPR027421">
    <property type="entry name" value="DNA_pol_lamdba_lyase_dom_sf"/>
</dbReference>
<dbReference type="CDD" id="cd00141">
    <property type="entry name" value="NT_POLXc"/>
    <property type="match status" value="1"/>
</dbReference>
<keyword evidence="7" id="KW-0235">DNA replication</keyword>
<evidence type="ECO:0000256" key="9">
    <source>
        <dbReference type="ARBA" id="ARBA00022763"/>
    </source>
</evidence>
<evidence type="ECO:0000256" key="17">
    <source>
        <dbReference type="SAM" id="MobiDB-lite"/>
    </source>
</evidence>
<dbReference type="Gene3D" id="3.30.210.10">
    <property type="entry name" value="DNA polymerase, thumb domain"/>
    <property type="match status" value="1"/>
</dbReference>
<dbReference type="SMART" id="SM00483">
    <property type="entry name" value="POLXc"/>
    <property type="match status" value="1"/>
</dbReference>
<dbReference type="GO" id="GO:0003887">
    <property type="term" value="F:DNA-directed DNA polymerase activity"/>
    <property type="evidence" value="ECO:0007669"/>
    <property type="project" value="UniProtKB-KW"/>
</dbReference>
<evidence type="ECO:0000256" key="4">
    <source>
        <dbReference type="ARBA" id="ARBA00022634"/>
    </source>
</evidence>
<dbReference type="Pfam" id="PF12929">
    <property type="entry name" value="Mid1"/>
    <property type="match status" value="1"/>
</dbReference>
<feature type="compositionally biased region" description="Basic and acidic residues" evidence="17">
    <location>
        <begin position="202"/>
        <end position="223"/>
    </location>
</feature>
<comment type="similarity">
    <text evidence="2">Belongs to the DNA polymerase type-X family.</text>
</comment>
<comment type="caution">
    <text evidence="19">The sequence shown here is derived from an EMBL/GenBank/DDBJ whole genome shotgun (WGS) entry which is preliminary data.</text>
</comment>
<dbReference type="InterPro" id="IPR001357">
    <property type="entry name" value="BRCT_dom"/>
</dbReference>
<feature type="region of interest" description="Disordered" evidence="17">
    <location>
        <begin position="1242"/>
        <end position="1261"/>
    </location>
</feature>
<feature type="domain" description="BRCT" evidence="18">
    <location>
        <begin position="336"/>
        <end position="414"/>
    </location>
</feature>
<feature type="compositionally biased region" description="Polar residues" evidence="17">
    <location>
        <begin position="89"/>
        <end position="100"/>
    </location>
</feature>
<feature type="region of interest" description="Disordered" evidence="17">
    <location>
        <begin position="1"/>
        <end position="301"/>
    </location>
</feature>
<dbReference type="GO" id="GO:0006303">
    <property type="term" value="P:double-strand break repair via nonhomologous end joining"/>
    <property type="evidence" value="ECO:0007669"/>
    <property type="project" value="TreeGrafter"/>
</dbReference>
<comment type="catalytic activity">
    <reaction evidence="15">
        <text>DNA(n) + a 2'-deoxyribonucleoside 5'-triphosphate = DNA(n+1) + diphosphate</text>
        <dbReference type="Rhea" id="RHEA:22508"/>
        <dbReference type="Rhea" id="RHEA-COMP:17339"/>
        <dbReference type="Rhea" id="RHEA-COMP:17340"/>
        <dbReference type="ChEBI" id="CHEBI:33019"/>
        <dbReference type="ChEBI" id="CHEBI:61560"/>
        <dbReference type="ChEBI" id="CHEBI:173112"/>
        <dbReference type="EC" id="2.7.7.7"/>
    </reaction>
</comment>
<evidence type="ECO:0000313" key="19">
    <source>
        <dbReference type="EMBL" id="TCD65161.1"/>
    </source>
</evidence>
<dbReference type="InterPro" id="IPR037160">
    <property type="entry name" value="DNA_Pol_thumb_sf"/>
</dbReference>
<dbReference type="InterPro" id="IPR024338">
    <property type="entry name" value="MID1/Yam8"/>
</dbReference>
<keyword evidence="5" id="KW-0808">Transferase</keyword>
<feature type="compositionally biased region" description="Low complexity" evidence="17">
    <location>
        <begin position="189"/>
        <end position="201"/>
    </location>
</feature>
<dbReference type="InterPro" id="IPR043519">
    <property type="entry name" value="NT_sf"/>
</dbReference>
<evidence type="ECO:0000256" key="5">
    <source>
        <dbReference type="ARBA" id="ARBA00022679"/>
    </source>
</evidence>
<proteinExistence type="inferred from homology"/>
<dbReference type="GO" id="GO:0098703">
    <property type="term" value="P:calcium ion import across plasma membrane"/>
    <property type="evidence" value="ECO:0007669"/>
    <property type="project" value="InterPro"/>
</dbReference>
<evidence type="ECO:0000256" key="14">
    <source>
        <dbReference type="ARBA" id="ARBA00023242"/>
    </source>
</evidence>
<evidence type="ECO:0000256" key="10">
    <source>
        <dbReference type="ARBA" id="ARBA00022932"/>
    </source>
</evidence>
<dbReference type="PROSITE" id="PS50172">
    <property type="entry name" value="BRCT"/>
    <property type="match status" value="1"/>
</dbReference>
<dbReference type="InterPro" id="IPR028207">
    <property type="entry name" value="DNA_pol_B_palm_palm"/>
</dbReference>
<feature type="compositionally biased region" description="Low complexity" evidence="17">
    <location>
        <begin position="48"/>
        <end position="58"/>
    </location>
</feature>
<dbReference type="GO" id="GO:0003677">
    <property type="term" value="F:DNA binding"/>
    <property type="evidence" value="ECO:0007669"/>
    <property type="project" value="UniProtKB-KW"/>
</dbReference>
<protein>
    <recommendedName>
        <fullName evidence="3">DNA-directed DNA polymerase</fullName>
        <ecNumber evidence="3">2.7.7.7</ecNumber>
    </recommendedName>
</protein>
<dbReference type="PRINTS" id="PR00869">
    <property type="entry name" value="DNAPOLX"/>
</dbReference>
<dbReference type="SUPFAM" id="SSF47802">
    <property type="entry name" value="DNA polymerase beta, N-terminal domain-like"/>
    <property type="match status" value="1"/>
</dbReference>
<comment type="subcellular location">
    <subcellularLocation>
        <location evidence="1">Nucleus</location>
    </subcellularLocation>
</comment>
<dbReference type="GO" id="GO:0016829">
    <property type="term" value="F:lyase activity"/>
    <property type="evidence" value="ECO:0007669"/>
    <property type="project" value="UniProtKB-KW"/>
</dbReference>
<keyword evidence="20" id="KW-1185">Reference proteome</keyword>
<accession>A0A4R0RB45</accession>
<evidence type="ECO:0000256" key="12">
    <source>
        <dbReference type="ARBA" id="ARBA00023204"/>
    </source>
</evidence>
<dbReference type="GO" id="GO:0006260">
    <property type="term" value="P:DNA replication"/>
    <property type="evidence" value="ECO:0007669"/>
    <property type="project" value="UniProtKB-KW"/>
</dbReference>
<dbReference type="Proteomes" id="UP000292702">
    <property type="component" value="Unassembled WGS sequence"/>
</dbReference>
<feature type="region of interest" description="Disordered" evidence="17">
    <location>
        <begin position="482"/>
        <end position="506"/>
    </location>
</feature>
<keyword evidence="9" id="KW-0227">DNA damage</keyword>
<evidence type="ECO:0000256" key="13">
    <source>
        <dbReference type="ARBA" id="ARBA00023239"/>
    </source>
</evidence>
<keyword evidence="10" id="KW-0239">DNA-directed DNA polymerase</keyword>
<keyword evidence="12" id="KW-0234">DNA repair</keyword>
<dbReference type="PANTHER" id="PTHR11276:SF28">
    <property type="entry name" value="DNA POLYMERASE LAMBDA"/>
    <property type="match status" value="1"/>
</dbReference>
<feature type="compositionally biased region" description="Polar residues" evidence="17">
    <location>
        <begin position="1249"/>
        <end position="1261"/>
    </location>
</feature>
<feature type="compositionally biased region" description="Basic and acidic residues" evidence="17">
    <location>
        <begin position="113"/>
        <end position="139"/>
    </location>
</feature>
<feature type="region of interest" description="Disordered" evidence="17">
    <location>
        <begin position="543"/>
        <end position="572"/>
    </location>
</feature>
<keyword evidence="13" id="KW-0456">Lyase</keyword>
<dbReference type="Pfam" id="PF14716">
    <property type="entry name" value="HHH_8"/>
    <property type="match status" value="1"/>
</dbReference>
<dbReference type="InterPro" id="IPR010996">
    <property type="entry name" value="HHH_MUS81"/>
</dbReference>
<dbReference type="InterPro" id="IPR019843">
    <property type="entry name" value="DNA_pol-X_BS"/>
</dbReference>
<dbReference type="GO" id="GO:0005634">
    <property type="term" value="C:nucleus"/>
    <property type="evidence" value="ECO:0007669"/>
    <property type="project" value="UniProtKB-SubCell"/>
</dbReference>
<dbReference type="EMBL" id="RWJN01000195">
    <property type="protein sequence ID" value="TCD65161.1"/>
    <property type="molecule type" value="Genomic_DNA"/>
</dbReference>
<dbReference type="Pfam" id="PF14792">
    <property type="entry name" value="DNA_pol_B_palm"/>
    <property type="match status" value="1"/>
</dbReference>
<evidence type="ECO:0000256" key="6">
    <source>
        <dbReference type="ARBA" id="ARBA00022695"/>
    </source>
</evidence>
<name>A0A4R0RB45_9APHY</name>
<dbReference type="FunFam" id="1.10.150.110:FF:000005">
    <property type="entry name" value="DNA polymerase POL4"/>
    <property type="match status" value="1"/>
</dbReference>
<feature type="region of interest" description="Disordered" evidence="17">
    <location>
        <begin position="1204"/>
        <end position="1224"/>
    </location>
</feature>
<evidence type="ECO:0000256" key="16">
    <source>
        <dbReference type="PIRSR" id="PIRSR622312-50"/>
    </source>
</evidence>
<dbReference type="InterPro" id="IPR029398">
    <property type="entry name" value="PolB_thumb"/>
</dbReference>
<dbReference type="Pfam" id="PF10391">
    <property type="entry name" value="DNA_pol_lambd_f"/>
    <property type="match status" value="1"/>
</dbReference>
<reference evidence="19 20" key="1">
    <citation type="submission" date="2018-11" db="EMBL/GenBank/DDBJ databases">
        <title>Genome assembly of Steccherinum ochraceum LE-BIN_3174, the white-rot fungus of the Steccherinaceae family (The Residual Polyporoid clade, Polyporales, Basidiomycota).</title>
        <authorList>
            <person name="Fedorova T.V."/>
            <person name="Glazunova O.A."/>
            <person name="Landesman E.O."/>
            <person name="Moiseenko K.V."/>
            <person name="Psurtseva N.V."/>
            <person name="Savinova O.S."/>
            <person name="Shakhova N.V."/>
            <person name="Tyazhelova T.V."/>
            <person name="Vasina D.V."/>
        </authorList>
    </citation>
    <scope>NUCLEOTIDE SEQUENCE [LARGE SCALE GENOMIC DNA]</scope>
    <source>
        <strain evidence="19 20">LE-BIN_3174</strain>
    </source>
</reference>
<feature type="compositionally biased region" description="Polar residues" evidence="17">
    <location>
        <begin position="68"/>
        <end position="80"/>
    </location>
</feature>
<dbReference type="STRING" id="92696.A0A4R0RB45"/>
<keyword evidence="6" id="KW-0548">Nucleotidyltransferase</keyword>
<dbReference type="Gene3D" id="1.10.150.20">
    <property type="entry name" value="5' to 3' exonuclease, C-terminal subdomain"/>
    <property type="match status" value="1"/>
</dbReference>
<dbReference type="SUPFAM" id="SSF81301">
    <property type="entry name" value="Nucleotidyltransferase"/>
    <property type="match status" value="1"/>
</dbReference>
<dbReference type="GO" id="GO:0005262">
    <property type="term" value="F:calcium channel activity"/>
    <property type="evidence" value="ECO:0007669"/>
    <property type="project" value="InterPro"/>
</dbReference>
<keyword evidence="8" id="KW-0479">Metal-binding</keyword>
<evidence type="ECO:0000256" key="8">
    <source>
        <dbReference type="ARBA" id="ARBA00022723"/>
    </source>
</evidence>
<dbReference type="InterPro" id="IPR002054">
    <property type="entry name" value="DNA-dir_DNA_pol_X"/>
</dbReference>
<keyword evidence="14" id="KW-0539">Nucleus</keyword>
<evidence type="ECO:0000256" key="3">
    <source>
        <dbReference type="ARBA" id="ARBA00012417"/>
    </source>
</evidence>
<dbReference type="Gene3D" id="3.30.460.10">
    <property type="entry name" value="Beta Polymerase, domain 2"/>
    <property type="match status" value="1"/>
</dbReference>
<dbReference type="PRINTS" id="PR00870">
    <property type="entry name" value="DNAPOLXBETA"/>
</dbReference>
<dbReference type="InterPro" id="IPR018944">
    <property type="entry name" value="DNA_pol_lambd_fingers_domain"/>
</dbReference>